<evidence type="ECO:0000313" key="6">
    <source>
        <dbReference type="EMBL" id="OLL26533.1"/>
    </source>
</evidence>
<evidence type="ECO:0000256" key="2">
    <source>
        <dbReference type="ARBA" id="ARBA00022737"/>
    </source>
</evidence>
<comment type="similarity">
    <text evidence="1">Belongs to the CCM1 family.</text>
</comment>
<dbReference type="STRING" id="1198029.A0A1U7LVD4"/>
<name>A0A1U7LVD4_NEOID</name>
<evidence type="ECO:0000313" key="7">
    <source>
        <dbReference type="Proteomes" id="UP000186594"/>
    </source>
</evidence>
<dbReference type="SUPFAM" id="SSF48452">
    <property type="entry name" value="TPR-like"/>
    <property type="match status" value="1"/>
</dbReference>
<dbReference type="InterPro" id="IPR002885">
    <property type="entry name" value="PPR_rpt"/>
</dbReference>
<feature type="repeat" description="PPR" evidence="5">
    <location>
        <begin position="171"/>
        <end position="205"/>
    </location>
</feature>
<keyword evidence="7" id="KW-1185">Reference proteome</keyword>
<gene>
    <name evidence="6" type="ORF">NEOLI_001350</name>
</gene>
<comment type="subunit">
    <text evidence="4">Binds to mitochondrial small subunit 15S rRNA.</text>
</comment>
<dbReference type="EMBL" id="LXFE01000168">
    <property type="protein sequence ID" value="OLL26533.1"/>
    <property type="molecule type" value="Genomic_DNA"/>
</dbReference>
<keyword evidence="2" id="KW-0677">Repeat</keyword>
<comment type="function">
    <text evidence="3">Regulates mitochondrial small subunit maturation by controlling 15S rRNA 5'-end processing. Localizes to the 5' precursor of the 15S rRNA in a position that is subsequently occupied by mS47 in the mature yeast mtSSU. Uses structure and sequence-specific RNA recognition, binding to a single-stranded region of the precursor and specifically recognizing bases -6 to -1. The exchange of Ccm1 for mS47 is coupled to the irreversible removal of precursor rRNA that is accompanied by conformational changes of the mitoribosomal proteins uS5m and mS26. These conformational changes signal completion of 5'-end rRNA processing through protection of the mature 5'-end of the 15S rRNA and stabilization of mS47. The removal of the 5' precursor together with the dissociation of Ccm1 may be catalyzed by the 5'-3' exoribonuclease Pet127. Involved in the specific removal of group I introns in mitochondrial encoded transcripts.</text>
</comment>
<dbReference type="Gene3D" id="1.25.40.10">
    <property type="entry name" value="Tetratricopeptide repeat domain"/>
    <property type="match status" value="3"/>
</dbReference>
<organism evidence="6 7">
    <name type="scientific">Neolecta irregularis (strain DAH-3)</name>
    <dbReference type="NCBI Taxonomy" id="1198029"/>
    <lineage>
        <taxon>Eukaryota</taxon>
        <taxon>Fungi</taxon>
        <taxon>Dikarya</taxon>
        <taxon>Ascomycota</taxon>
        <taxon>Taphrinomycotina</taxon>
        <taxon>Neolectales</taxon>
        <taxon>Neolectaceae</taxon>
        <taxon>Neolecta</taxon>
    </lineage>
</organism>
<dbReference type="Proteomes" id="UP000186594">
    <property type="component" value="Unassembled WGS sequence"/>
</dbReference>
<dbReference type="GO" id="GO:0005739">
    <property type="term" value="C:mitochondrion"/>
    <property type="evidence" value="ECO:0007669"/>
    <property type="project" value="UniProtKB-ARBA"/>
</dbReference>
<evidence type="ECO:0000256" key="1">
    <source>
        <dbReference type="ARBA" id="ARBA00006192"/>
    </source>
</evidence>
<sequence length="623" mass="72934">MSRAILRVLQLRNISSRARRAKKNHDPALTTQLINLMKECRQQKQYHKVIEYYSKLTHLSNTLFSSTWGLALEAMLELDLKTLFIEEFRRLKNKIPPNTYILTLLVELYIRNQDFISAMAILETMKKFPHTKPDIITYNTLLKVGQKRYGSNIQGMEEVWEMMKLQKIEPDRWSYNILLEAYTGSEDFENAKKSGKDSEEKGISPDIVTYNLLIRHELRLRGISSALIFLRDMRSARVKRDELTYHPLLNFAILNNDDFLFRRLTEIMIDDKIVFTMTTFNLVLNKILLGNHLSKVHTLFEELKKRNLKPDRDTYRYFLLYFNRTDPQIKSYAHIHLAHLNRIQSYLNPSLLSRIANNIHRKARLDANQSSPPTRLTRDSCGHLLDCRNMAQAGQLDLAFEEFNKQIDTGYLPNAQQCSTLIHYALKSKYHNLANRVFEIYEKSQTVGIVVLTSFIKYSENIQQLEVIVSYLKERNIAMDPYAIACLASRLICRRRPIKAVEILEDCENKNVEIWNTLMWGYYVLGKFTRIPECLGAIVDIDGDIGKSSEGAIRQMIRETNKNDERREFLLNIYTKVLEIKERPMKQRQRLTKAQITGFLNENINRTVKLGNNHIEQAQSRKL</sequence>
<dbReference type="InterPro" id="IPR011990">
    <property type="entry name" value="TPR-like_helical_dom_sf"/>
</dbReference>
<comment type="caution">
    <text evidence="6">The sequence shown here is derived from an EMBL/GenBank/DDBJ whole genome shotgun (WGS) entry which is preliminary data.</text>
</comment>
<dbReference type="GO" id="GO:0031930">
    <property type="term" value="P:mitochondria-nucleus signaling pathway"/>
    <property type="evidence" value="ECO:0007669"/>
    <property type="project" value="TreeGrafter"/>
</dbReference>
<reference evidence="6 7" key="1">
    <citation type="submission" date="2016-04" db="EMBL/GenBank/DDBJ databases">
        <title>Evolutionary innovation and constraint leading to complex multicellularity in the Ascomycota.</title>
        <authorList>
            <person name="Cisse O."/>
            <person name="Nguyen A."/>
            <person name="Hewitt D.A."/>
            <person name="Jedd G."/>
            <person name="Stajich J.E."/>
        </authorList>
    </citation>
    <scope>NUCLEOTIDE SEQUENCE [LARGE SCALE GENOMIC DNA]</scope>
    <source>
        <strain evidence="6 7">DAH-3</strain>
    </source>
</reference>
<dbReference type="PROSITE" id="PS51375">
    <property type="entry name" value="PPR"/>
    <property type="match status" value="1"/>
</dbReference>
<dbReference type="PANTHER" id="PTHR47936">
    <property type="entry name" value="PPR_LONG DOMAIN-CONTAINING PROTEIN"/>
    <property type="match status" value="1"/>
</dbReference>
<accession>A0A1U7LVD4</accession>
<evidence type="ECO:0000256" key="3">
    <source>
        <dbReference type="ARBA" id="ARBA00044493"/>
    </source>
</evidence>
<evidence type="ECO:0000256" key="4">
    <source>
        <dbReference type="ARBA" id="ARBA00044511"/>
    </source>
</evidence>
<dbReference type="PANTHER" id="PTHR47936:SF1">
    <property type="entry name" value="PENTATRICOPEPTIDE REPEAT-CONTAINING PROTEIN GUN1, CHLOROPLASTIC"/>
    <property type="match status" value="1"/>
</dbReference>
<dbReference type="AlphaFoldDB" id="A0A1U7LVD4"/>
<evidence type="ECO:0000256" key="5">
    <source>
        <dbReference type="PROSITE-ProRule" id="PRU00708"/>
    </source>
</evidence>
<dbReference type="Pfam" id="PF13812">
    <property type="entry name" value="PPR_3"/>
    <property type="match status" value="2"/>
</dbReference>
<proteinExistence type="inferred from homology"/>
<dbReference type="OrthoDB" id="185373at2759"/>
<protein>
    <submittedName>
        <fullName evidence="6">Putative pentatricopeptide repeat-containing protein</fullName>
    </submittedName>
</protein>